<dbReference type="Proteomes" id="UP001642409">
    <property type="component" value="Unassembled WGS sequence"/>
</dbReference>
<dbReference type="EMBL" id="CAXDID020000146">
    <property type="protein sequence ID" value="CAL6040657.1"/>
    <property type="molecule type" value="Genomic_DNA"/>
</dbReference>
<evidence type="ECO:0000256" key="1">
    <source>
        <dbReference type="ARBA" id="ARBA00022614"/>
    </source>
</evidence>
<keyword evidence="3" id="KW-0812">Transmembrane</keyword>
<dbReference type="Pfam" id="PF12799">
    <property type="entry name" value="LRR_4"/>
    <property type="match status" value="2"/>
</dbReference>
<comment type="caution">
    <text evidence="4">The sequence shown here is derived from an EMBL/GenBank/DDBJ whole genome shotgun (WGS) entry which is preliminary data.</text>
</comment>
<evidence type="ECO:0000313" key="6">
    <source>
        <dbReference type="Proteomes" id="UP001642409"/>
    </source>
</evidence>
<keyword evidence="3" id="KW-1133">Transmembrane helix</keyword>
<name>A0AA86UPV5_9EUKA</name>
<dbReference type="PANTHER" id="PTHR46652:SF3">
    <property type="entry name" value="LEUCINE-RICH REPEAT-CONTAINING PROTEIN 9"/>
    <property type="match status" value="1"/>
</dbReference>
<evidence type="ECO:0000256" key="3">
    <source>
        <dbReference type="SAM" id="Phobius"/>
    </source>
</evidence>
<keyword evidence="6" id="KW-1185">Reference proteome</keyword>
<dbReference type="Gene3D" id="3.80.10.10">
    <property type="entry name" value="Ribonuclease Inhibitor"/>
    <property type="match status" value="1"/>
</dbReference>
<organism evidence="4">
    <name type="scientific">Hexamita inflata</name>
    <dbReference type="NCBI Taxonomy" id="28002"/>
    <lineage>
        <taxon>Eukaryota</taxon>
        <taxon>Metamonada</taxon>
        <taxon>Diplomonadida</taxon>
        <taxon>Hexamitidae</taxon>
        <taxon>Hexamitinae</taxon>
        <taxon>Hexamita</taxon>
    </lineage>
</organism>
<dbReference type="PANTHER" id="PTHR46652">
    <property type="entry name" value="LEUCINE-RICH REPEAT AND IQ DOMAIN-CONTAINING PROTEIN 1-RELATED"/>
    <property type="match status" value="1"/>
</dbReference>
<sequence>MNQIKYQNALQNDKQTKILSRLKGQQLKIKNEKYLYNLSFMQHLQLQQLCISKCKNISFQQIFSETCNIFHALKCEIKNLTGIDQNIGLKTLVLSYNIINDLNPIRSMNHLNILKLNNNKIADISPLKQLTNVVELYLSSNSIINLYSLRYMLKLKFLGASNNRIADLNGIQCLKQLNELHLENNNISDVSPISGCSKLQILFIRNNQVTNAIQFLHLSQLRCLYAANNFITNFNDLKLGRQIITMNQAQQLQPSAQQLTISCRMSAIFDSQIAFENIKQKQEIKTIAQGKQKIYQLINSSINLQLTLSKQCLLVFNDLGQGTRTYYHIARIVSYFKNTLVYIYILISITYIYFYHINISHSLNFRLYQFGLLYRNCKFTRMIISYRYTHVRQVHLRNQSNQ</sequence>
<dbReference type="InterPro" id="IPR032675">
    <property type="entry name" value="LRR_dom_sf"/>
</dbReference>
<gene>
    <name evidence="5" type="ORF">HINF_LOCUS38440</name>
    <name evidence="4" type="ORF">HINF_LOCUS47446</name>
</gene>
<accession>A0AA86UPV5</accession>
<feature type="transmembrane region" description="Helical" evidence="3">
    <location>
        <begin position="339"/>
        <end position="357"/>
    </location>
</feature>
<dbReference type="EMBL" id="CATOUU010000924">
    <property type="protein sequence ID" value="CAI9959801.1"/>
    <property type="molecule type" value="Genomic_DNA"/>
</dbReference>
<keyword evidence="2" id="KW-0677">Repeat</keyword>
<reference evidence="5 6" key="2">
    <citation type="submission" date="2024-07" db="EMBL/GenBank/DDBJ databases">
        <authorList>
            <person name="Akdeniz Z."/>
        </authorList>
    </citation>
    <scope>NUCLEOTIDE SEQUENCE [LARGE SCALE GENOMIC DNA]</scope>
</reference>
<protein>
    <submittedName>
        <fullName evidence="4">Leucine-rich repeat domain-containing protein</fullName>
    </submittedName>
    <submittedName>
        <fullName evidence="5">Leucine-rich_repeat domain-containing protein</fullName>
    </submittedName>
</protein>
<keyword evidence="3" id="KW-0472">Membrane</keyword>
<reference evidence="4" key="1">
    <citation type="submission" date="2023-06" db="EMBL/GenBank/DDBJ databases">
        <authorList>
            <person name="Kurt Z."/>
        </authorList>
    </citation>
    <scope>NUCLEOTIDE SEQUENCE</scope>
</reference>
<dbReference type="PROSITE" id="PS51450">
    <property type="entry name" value="LRR"/>
    <property type="match status" value="4"/>
</dbReference>
<evidence type="ECO:0000313" key="5">
    <source>
        <dbReference type="EMBL" id="CAL6040657.1"/>
    </source>
</evidence>
<dbReference type="InterPro" id="IPR050836">
    <property type="entry name" value="SDS22/Internalin_LRR"/>
</dbReference>
<evidence type="ECO:0000313" key="4">
    <source>
        <dbReference type="EMBL" id="CAI9959801.1"/>
    </source>
</evidence>
<dbReference type="SMART" id="SM00365">
    <property type="entry name" value="LRR_SD22"/>
    <property type="match status" value="5"/>
</dbReference>
<proteinExistence type="predicted"/>
<dbReference type="InterPro" id="IPR001611">
    <property type="entry name" value="Leu-rich_rpt"/>
</dbReference>
<dbReference type="SUPFAM" id="SSF52058">
    <property type="entry name" value="L domain-like"/>
    <property type="match status" value="1"/>
</dbReference>
<dbReference type="InterPro" id="IPR025875">
    <property type="entry name" value="Leu-rich_rpt_4"/>
</dbReference>
<dbReference type="AlphaFoldDB" id="A0AA86UPV5"/>
<keyword evidence="1" id="KW-0433">Leucine-rich repeat</keyword>
<evidence type="ECO:0000256" key="2">
    <source>
        <dbReference type="ARBA" id="ARBA00022737"/>
    </source>
</evidence>